<comment type="cofactor">
    <cofactor evidence="1 19">
        <name>Mg(2+)</name>
        <dbReference type="ChEBI" id="CHEBI:18420"/>
    </cofactor>
</comment>
<dbReference type="KEGG" id="pmj:P9211_02971"/>
<evidence type="ECO:0000256" key="18">
    <source>
        <dbReference type="ARBA" id="ARBA00049504"/>
    </source>
</evidence>
<feature type="transmembrane region" description="Helical" evidence="19">
    <location>
        <begin position="144"/>
        <end position="163"/>
    </location>
</feature>
<keyword evidence="7 19" id="KW-1003">Cell membrane</keyword>
<organism evidence="20 21">
    <name type="scientific">Prochlorococcus marinus (strain MIT 9211)</name>
    <dbReference type="NCBI Taxonomy" id="93059"/>
    <lineage>
        <taxon>Bacteria</taxon>
        <taxon>Bacillati</taxon>
        <taxon>Cyanobacteriota</taxon>
        <taxon>Cyanophyceae</taxon>
        <taxon>Synechococcales</taxon>
        <taxon>Prochlorococcaceae</taxon>
        <taxon>Prochlorococcus</taxon>
    </lineage>
</organism>
<feature type="transmembrane region" description="Helical" evidence="19">
    <location>
        <begin position="77"/>
        <end position="96"/>
    </location>
</feature>
<evidence type="ECO:0000256" key="17">
    <source>
        <dbReference type="ARBA" id="ARBA00048623"/>
    </source>
</evidence>
<evidence type="ECO:0000256" key="16">
    <source>
        <dbReference type="ARBA" id="ARBA00032853"/>
    </source>
</evidence>
<keyword evidence="12 19" id="KW-1133">Transmembrane helix</keyword>
<comment type="function">
    <text evidence="14 19">Joins adenosylcobinamide-GDP and alpha-ribazole to generate adenosylcobalamin (Ado-cobalamin). Also synthesizes adenosylcobalamin 5'-phosphate from adenosylcobinamide-GDP and alpha-ribazole 5'-phosphate.</text>
</comment>
<dbReference type="HOGENOM" id="CLU_057426_3_1_3"/>
<feature type="transmembrane region" description="Helical" evidence="19">
    <location>
        <begin position="212"/>
        <end position="234"/>
    </location>
</feature>
<dbReference type="Proteomes" id="UP000000788">
    <property type="component" value="Chromosome"/>
</dbReference>
<evidence type="ECO:0000256" key="6">
    <source>
        <dbReference type="ARBA" id="ARBA00015850"/>
    </source>
</evidence>
<keyword evidence="9 19" id="KW-0808">Transferase</keyword>
<comment type="subcellular location">
    <subcellularLocation>
        <location evidence="19">Cell inner membrane</location>
        <topology evidence="19">Multi-pass membrane protein</topology>
    </subcellularLocation>
    <subcellularLocation>
        <location evidence="2">Cell membrane</location>
        <topology evidence="2">Multi-pass membrane protein</topology>
    </subcellularLocation>
</comment>
<evidence type="ECO:0000256" key="15">
    <source>
        <dbReference type="ARBA" id="ARBA00032605"/>
    </source>
</evidence>
<evidence type="ECO:0000256" key="1">
    <source>
        <dbReference type="ARBA" id="ARBA00001946"/>
    </source>
</evidence>
<keyword evidence="13 19" id="KW-0472">Membrane</keyword>
<evidence type="ECO:0000313" key="21">
    <source>
        <dbReference type="Proteomes" id="UP000000788"/>
    </source>
</evidence>
<gene>
    <name evidence="19 20" type="primary">cobS</name>
    <name evidence="20" type="ordered locus">P9211_02971</name>
</gene>
<dbReference type="UniPathway" id="UPA00148">
    <property type="reaction ID" value="UER00238"/>
</dbReference>
<dbReference type="AlphaFoldDB" id="A9BDP2"/>
<dbReference type="PANTHER" id="PTHR34148">
    <property type="entry name" value="ADENOSYLCOBINAMIDE-GDP RIBAZOLETRANSFERASE"/>
    <property type="match status" value="1"/>
</dbReference>
<dbReference type="GO" id="GO:0008818">
    <property type="term" value="F:cobalamin 5'-phosphate synthase activity"/>
    <property type="evidence" value="ECO:0007669"/>
    <property type="project" value="UniProtKB-UniRule"/>
</dbReference>
<feature type="transmembrane region" description="Helical" evidence="19">
    <location>
        <begin position="184"/>
        <end position="206"/>
    </location>
</feature>
<dbReference type="GO" id="GO:0051073">
    <property type="term" value="F:adenosylcobinamide-GDP ribazoletransferase activity"/>
    <property type="evidence" value="ECO:0007669"/>
    <property type="project" value="UniProtKB-UniRule"/>
</dbReference>
<dbReference type="HAMAP" id="MF_00719">
    <property type="entry name" value="CobS"/>
    <property type="match status" value="1"/>
</dbReference>
<evidence type="ECO:0000256" key="5">
    <source>
        <dbReference type="ARBA" id="ARBA00013200"/>
    </source>
</evidence>
<evidence type="ECO:0000256" key="14">
    <source>
        <dbReference type="ARBA" id="ARBA00025228"/>
    </source>
</evidence>
<evidence type="ECO:0000313" key="20">
    <source>
        <dbReference type="EMBL" id="ABX08228.1"/>
    </source>
</evidence>
<dbReference type="InterPro" id="IPR003805">
    <property type="entry name" value="CobS"/>
</dbReference>
<evidence type="ECO:0000256" key="9">
    <source>
        <dbReference type="ARBA" id="ARBA00022679"/>
    </source>
</evidence>
<evidence type="ECO:0000256" key="12">
    <source>
        <dbReference type="ARBA" id="ARBA00022989"/>
    </source>
</evidence>
<proteinExistence type="inferred from homology"/>
<comment type="catalytic activity">
    <reaction evidence="17 19">
        <text>alpha-ribazole + adenosylcob(III)inamide-GDP = adenosylcob(III)alamin + GMP + H(+)</text>
        <dbReference type="Rhea" id="RHEA:16049"/>
        <dbReference type="ChEBI" id="CHEBI:10329"/>
        <dbReference type="ChEBI" id="CHEBI:15378"/>
        <dbReference type="ChEBI" id="CHEBI:18408"/>
        <dbReference type="ChEBI" id="CHEBI:58115"/>
        <dbReference type="ChEBI" id="CHEBI:60487"/>
        <dbReference type="EC" id="2.7.8.26"/>
    </reaction>
</comment>
<dbReference type="eggNOG" id="COG0368">
    <property type="taxonomic scope" value="Bacteria"/>
</dbReference>
<comment type="similarity">
    <text evidence="4 19">Belongs to the CobS family.</text>
</comment>
<dbReference type="EC" id="2.7.8.26" evidence="5 19"/>
<feature type="transmembrane region" description="Helical" evidence="19">
    <location>
        <begin position="117"/>
        <end position="138"/>
    </location>
</feature>
<keyword evidence="11 19" id="KW-0460">Magnesium</keyword>
<dbReference type="RefSeq" id="WP_012194853.1">
    <property type="nucleotide sequence ID" value="NC_009976.1"/>
</dbReference>
<evidence type="ECO:0000256" key="11">
    <source>
        <dbReference type="ARBA" id="ARBA00022842"/>
    </source>
</evidence>
<comment type="catalytic activity">
    <reaction evidence="18 19">
        <text>alpha-ribazole 5'-phosphate + adenosylcob(III)inamide-GDP = adenosylcob(III)alamin 5'-phosphate + GMP + H(+)</text>
        <dbReference type="Rhea" id="RHEA:23560"/>
        <dbReference type="ChEBI" id="CHEBI:15378"/>
        <dbReference type="ChEBI" id="CHEBI:57918"/>
        <dbReference type="ChEBI" id="CHEBI:58115"/>
        <dbReference type="ChEBI" id="CHEBI:60487"/>
        <dbReference type="ChEBI" id="CHEBI:60493"/>
        <dbReference type="EC" id="2.7.8.26"/>
    </reaction>
</comment>
<dbReference type="EMBL" id="CP000878">
    <property type="protein sequence ID" value="ABX08228.1"/>
    <property type="molecule type" value="Genomic_DNA"/>
</dbReference>
<dbReference type="NCBIfam" id="TIGR00317">
    <property type="entry name" value="cobS"/>
    <property type="match status" value="1"/>
</dbReference>
<dbReference type="STRING" id="93059.P9211_02971"/>
<evidence type="ECO:0000256" key="4">
    <source>
        <dbReference type="ARBA" id="ARBA00010561"/>
    </source>
</evidence>
<keyword evidence="10 19" id="KW-0812">Transmembrane</keyword>
<keyword evidence="21" id="KW-1185">Reference proteome</keyword>
<comment type="pathway">
    <text evidence="3 19">Cofactor biosynthesis; adenosylcobalamin biosynthesis; adenosylcobalamin from cob(II)yrinate a,c-diamide: step 7/7.</text>
</comment>
<evidence type="ECO:0000256" key="13">
    <source>
        <dbReference type="ARBA" id="ARBA00023136"/>
    </source>
</evidence>
<evidence type="ECO:0000256" key="7">
    <source>
        <dbReference type="ARBA" id="ARBA00022475"/>
    </source>
</evidence>
<protein>
    <recommendedName>
        <fullName evidence="6 19">Adenosylcobinamide-GDP ribazoletransferase</fullName>
        <ecNumber evidence="5 19">2.7.8.26</ecNumber>
    </recommendedName>
    <alternativeName>
        <fullName evidence="16 19">Cobalamin synthase</fullName>
    </alternativeName>
    <alternativeName>
        <fullName evidence="15 19">Cobalamin-5'-phosphate synthase</fullName>
    </alternativeName>
</protein>
<sequence>MLFRALKKFFLIPPNWLKDFAGAWVFYTILPHWPGIKPQFKRIARFGPAIGFFIGCIQITIWLILSKLGWPTESLALISVALAIYLTGGLHFDGLIDTADGIAAGQEKQMEAMKDSNAGAIGSLAIIAIILIQISALLKLNNLSIIAIPIASFFGRISPLWAIDKFPYLKDKGMGKFHKDNWKGFLKEIIPSLIIIVIISTIFSIIPETKIVRFNLLIGTLVGTIPVFLIPNWLGNRLGGHNGDSYGASCVLTETLMLIILGFFLEVY</sequence>
<dbReference type="GO" id="GO:0005886">
    <property type="term" value="C:plasma membrane"/>
    <property type="evidence" value="ECO:0007669"/>
    <property type="project" value="UniProtKB-SubCell"/>
</dbReference>
<evidence type="ECO:0000256" key="19">
    <source>
        <dbReference type="HAMAP-Rule" id="MF_00719"/>
    </source>
</evidence>
<reference evidence="20 21" key="1">
    <citation type="journal article" date="2007" name="PLoS Genet.">
        <title>Patterns and implications of gene gain and loss in the evolution of Prochlorococcus.</title>
        <authorList>
            <person name="Kettler G.C."/>
            <person name="Martiny A.C."/>
            <person name="Huang K."/>
            <person name="Zucker J."/>
            <person name="Coleman M.L."/>
            <person name="Rodrigue S."/>
            <person name="Chen F."/>
            <person name="Lapidus A."/>
            <person name="Ferriera S."/>
            <person name="Johnson J."/>
            <person name="Steglich C."/>
            <person name="Church G.M."/>
            <person name="Richardson P."/>
            <person name="Chisholm S.W."/>
        </authorList>
    </citation>
    <scope>NUCLEOTIDE SEQUENCE [LARGE SCALE GENOMIC DNA]</scope>
    <source>
        <strain evidence="21">MIT 9211</strain>
    </source>
</reference>
<name>A9BDP2_PROM4</name>
<keyword evidence="19" id="KW-0997">Cell inner membrane</keyword>
<feature type="transmembrane region" description="Helical" evidence="19">
    <location>
        <begin position="246"/>
        <end position="265"/>
    </location>
</feature>
<dbReference type="PANTHER" id="PTHR34148:SF1">
    <property type="entry name" value="ADENOSYLCOBINAMIDE-GDP RIBAZOLETRANSFERASE"/>
    <property type="match status" value="1"/>
</dbReference>
<evidence type="ECO:0000256" key="3">
    <source>
        <dbReference type="ARBA" id="ARBA00004663"/>
    </source>
</evidence>
<feature type="transmembrane region" description="Helical" evidence="19">
    <location>
        <begin position="46"/>
        <end position="65"/>
    </location>
</feature>
<evidence type="ECO:0000256" key="10">
    <source>
        <dbReference type="ARBA" id="ARBA00022692"/>
    </source>
</evidence>
<evidence type="ECO:0000256" key="8">
    <source>
        <dbReference type="ARBA" id="ARBA00022573"/>
    </source>
</evidence>
<evidence type="ECO:0000256" key="2">
    <source>
        <dbReference type="ARBA" id="ARBA00004651"/>
    </source>
</evidence>
<dbReference type="Pfam" id="PF02654">
    <property type="entry name" value="CobS"/>
    <property type="match status" value="1"/>
</dbReference>
<dbReference type="GO" id="GO:0009236">
    <property type="term" value="P:cobalamin biosynthetic process"/>
    <property type="evidence" value="ECO:0007669"/>
    <property type="project" value="UniProtKB-UniRule"/>
</dbReference>
<accession>A9BDP2</accession>
<keyword evidence="8 19" id="KW-0169">Cobalamin biosynthesis</keyword>